<dbReference type="Proteomes" id="UP001596012">
    <property type="component" value="Unassembled WGS sequence"/>
</dbReference>
<feature type="transmembrane region" description="Helical" evidence="1">
    <location>
        <begin position="435"/>
        <end position="459"/>
    </location>
</feature>
<dbReference type="SUPFAM" id="SSF52540">
    <property type="entry name" value="P-loop containing nucleoside triphosphate hydrolases"/>
    <property type="match status" value="1"/>
</dbReference>
<evidence type="ECO:0000313" key="4">
    <source>
        <dbReference type="Proteomes" id="UP001596012"/>
    </source>
</evidence>
<sequence>MVITGPPGAGKTLLALELLLGLLADSQQGQPVPVRAPLASWNTTTPFEEWLAERVHDQLRAHGASFASARALVAQRRVLPVLDGLDETDPDATTSTRSRAARILEALNTYQDTTGSAPLILTCRTAEYAQLGHLDLQIRRAAHIALEAVSADQASDYLTARGANLTRWRPVLDALRRPDRSPHHPLASSLSTPWRLNLAATAYEERDPRTHAYLRNPVDLLTFHTSERIRDHLLSLYIASATRQHPSHPDSYRPDQVHRWLTILATTPSADALPRTELVLHQLWPLAGPRLVRVIDAVFTILLALALSSLFLAQVSIGFSPRELFGAGALVVVAASAILRAASAQVSQPVVTQLHRLRSRGHRRQLALSAPFGLVGGFTAGFMAGLTDGFRYGLTAGLTLGLLLWLTVAFTQRLGAPEEEELSLTDPRGPVREDLVVGLALGLALGFTLGFTYAVVDLLTGGLTYALTSGLPYGLTYGLALGLAGGLYWYTSAGRRYLVFLCCARVRGMLPLQLGAFLNWAYIGGLLRISGIAYQYRHRELQDWLIQHPQPRGD</sequence>
<name>A0ABV8YRS1_9ACTN</name>
<feature type="transmembrane region" description="Helical" evidence="1">
    <location>
        <begin position="393"/>
        <end position="415"/>
    </location>
</feature>
<evidence type="ECO:0000259" key="2">
    <source>
        <dbReference type="PROSITE" id="PS50837"/>
    </source>
</evidence>
<proteinExistence type="predicted"/>
<dbReference type="Pfam" id="PF05729">
    <property type="entry name" value="NACHT"/>
    <property type="match status" value="1"/>
</dbReference>
<protein>
    <submittedName>
        <fullName evidence="3">NACHT domain-containing protein</fullName>
    </submittedName>
</protein>
<dbReference type="Gene3D" id="3.40.50.300">
    <property type="entry name" value="P-loop containing nucleotide triphosphate hydrolases"/>
    <property type="match status" value="1"/>
</dbReference>
<comment type="caution">
    <text evidence="3">The sequence shown here is derived from an EMBL/GenBank/DDBJ whole genome shotgun (WGS) entry which is preliminary data.</text>
</comment>
<dbReference type="PROSITE" id="PS50837">
    <property type="entry name" value="NACHT"/>
    <property type="match status" value="1"/>
</dbReference>
<reference evidence="4" key="1">
    <citation type="journal article" date="2019" name="Int. J. Syst. Evol. Microbiol.">
        <title>The Global Catalogue of Microorganisms (GCM) 10K type strain sequencing project: providing services to taxonomists for standard genome sequencing and annotation.</title>
        <authorList>
            <consortium name="The Broad Institute Genomics Platform"/>
            <consortium name="The Broad Institute Genome Sequencing Center for Infectious Disease"/>
            <person name="Wu L."/>
            <person name="Ma J."/>
        </authorList>
    </citation>
    <scope>NUCLEOTIDE SEQUENCE [LARGE SCALE GENOMIC DNA]</scope>
    <source>
        <strain evidence="4">DT43</strain>
    </source>
</reference>
<accession>A0ABV8YRS1</accession>
<organism evidence="3 4">
    <name type="scientific">Streptomyces xiangluensis</name>
    <dbReference type="NCBI Taxonomy" id="2665720"/>
    <lineage>
        <taxon>Bacteria</taxon>
        <taxon>Bacillati</taxon>
        <taxon>Actinomycetota</taxon>
        <taxon>Actinomycetes</taxon>
        <taxon>Kitasatosporales</taxon>
        <taxon>Streptomycetaceae</taxon>
        <taxon>Streptomyces</taxon>
    </lineage>
</organism>
<evidence type="ECO:0000313" key="3">
    <source>
        <dbReference type="EMBL" id="MFC4466850.1"/>
    </source>
</evidence>
<dbReference type="RefSeq" id="WP_386343662.1">
    <property type="nucleotide sequence ID" value="NZ_JBHSFG010000031.1"/>
</dbReference>
<dbReference type="EMBL" id="JBHSFG010000031">
    <property type="protein sequence ID" value="MFC4466850.1"/>
    <property type="molecule type" value="Genomic_DNA"/>
</dbReference>
<feature type="transmembrane region" description="Helical" evidence="1">
    <location>
        <begin position="471"/>
        <end position="490"/>
    </location>
</feature>
<feature type="domain" description="NACHT" evidence="2">
    <location>
        <begin position="1"/>
        <end position="125"/>
    </location>
</feature>
<keyword evidence="1" id="KW-1133">Transmembrane helix</keyword>
<feature type="transmembrane region" description="Helical" evidence="1">
    <location>
        <begin position="510"/>
        <end position="529"/>
    </location>
</feature>
<feature type="transmembrane region" description="Helical" evidence="1">
    <location>
        <begin position="291"/>
        <end position="312"/>
    </location>
</feature>
<keyword evidence="1" id="KW-0812">Transmembrane</keyword>
<keyword evidence="1" id="KW-0472">Membrane</keyword>
<evidence type="ECO:0000256" key="1">
    <source>
        <dbReference type="SAM" id="Phobius"/>
    </source>
</evidence>
<feature type="transmembrane region" description="Helical" evidence="1">
    <location>
        <begin position="366"/>
        <end position="386"/>
    </location>
</feature>
<keyword evidence="4" id="KW-1185">Reference proteome</keyword>
<dbReference type="InterPro" id="IPR007111">
    <property type="entry name" value="NACHT_NTPase"/>
</dbReference>
<gene>
    <name evidence="3" type="ORF">ACFPH6_20350</name>
</gene>
<dbReference type="InterPro" id="IPR027417">
    <property type="entry name" value="P-loop_NTPase"/>
</dbReference>